<comment type="caution">
    <text evidence="1">The sequence shown here is derived from an EMBL/GenBank/DDBJ whole genome shotgun (WGS) entry which is preliminary data.</text>
</comment>
<gene>
    <name evidence="1" type="ORF">O3M35_002507</name>
</gene>
<evidence type="ECO:0000313" key="1">
    <source>
        <dbReference type="EMBL" id="KAK9499476.1"/>
    </source>
</evidence>
<protein>
    <submittedName>
        <fullName evidence="1">Uncharacterized protein</fullName>
    </submittedName>
</protein>
<dbReference type="Proteomes" id="UP001461498">
    <property type="component" value="Unassembled WGS sequence"/>
</dbReference>
<sequence>MKMQQKCKDNLRGSLTKNHLHELQSLELEISLKLMELFRTSIRTVPEDHVHRQTKSMPRTSESICFQHPIGIIVPISINHYCLFISTTYYTL</sequence>
<keyword evidence="2" id="KW-1185">Reference proteome</keyword>
<accession>A0AAW1CKJ9</accession>
<dbReference type="AlphaFoldDB" id="A0AAW1CKJ9"/>
<organism evidence="1 2">
    <name type="scientific">Rhynocoris fuscipes</name>
    <dbReference type="NCBI Taxonomy" id="488301"/>
    <lineage>
        <taxon>Eukaryota</taxon>
        <taxon>Metazoa</taxon>
        <taxon>Ecdysozoa</taxon>
        <taxon>Arthropoda</taxon>
        <taxon>Hexapoda</taxon>
        <taxon>Insecta</taxon>
        <taxon>Pterygota</taxon>
        <taxon>Neoptera</taxon>
        <taxon>Paraneoptera</taxon>
        <taxon>Hemiptera</taxon>
        <taxon>Heteroptera</taxon>
        <taxon>Panheteroptera</taxon>
        <taxon>Cimicomorpha</taxon>
        <taxon>Reduviidae</taxon>
        <taxon>Harpactorinae</taxon>
        <taxon>Harpactorini</taxon>
        <taxon>Rhynocoris</taxon>
    </lineage>
</organism>
<reference evidence="1 2" key="1">
    <citation type="submission" date="2022-12" db="EMBL/GenBank/DDBJ databases">
        <title>Chromosome-level genome assembly of true bugs.</title>
        <authorList>
            <person name="Ma L."/>
            <person name="Li H."/>
        </authorList>
    </citation>
    <scope>NUCLEOTIDE SEQUENCE [LARGE SCALE GENOMIC DNA]</scope>
    <source>
        <strain evidence="1">Lab_2022b</strain>
    </source>
</reference>
<name>A0AAW1CKJ9_9HEMI</name>
<dbReference type="EMBL" id="JAPXFL010000011">
    <property type="protein sequence ID" value="KAK9499476.1"/>
    <property type="molecule type" value="Genomic_DNA"/>
</dbReference>
<proteinExistence type="predicted"/>
<evidence type="ECO:0000313" key="2">
    <source>
        <dbReference type="Proteomes" id="UP001461498"/>
    </source>
</evidence>